<organism evidence="2 3">
    <name type="scientific">Arcticibacter pallidicorallinus</name>
    <dbReference type="NCBI Taxonomy" id="1259464"/>
    <lineage>
        <taxon>Bacteria</taxon>
        <taxon>Pseudomonadati</taxon>
        <taxon>Bacteroidota</taxon>
        <taxon>Sphingobacteriia</taxon>
        <taxon>Sphingobacteriales</taxon>
        <taxon>Sphingobacteriaceae</taxon>
        <taxon>Arcticibacter</taxon>
    </lineage>
</organism>
<dbReference type="EMBL" id="PVTH01000009">
    <property type="protein sequence ID" value="PRY50343.1"/>
    <property type="molecule type" value="Genomic_DNA"/>
</dbReference>
<protein>
    <submittedName>
        <fullName evidence="2">Uncharacterized protein</fullName>
    </submittedName>
</protein>
<evidence type="ECO:0000256" key="1">
    <source>
        <dbReference type="SAM" id="SignalP"/>
    </source>
</evidence>
<reference evidence="2 3" key="1">
    <citation type="submission" date="2018-03" db="EMBL/GenBank/DDBJ databases">
        <title>Genomic Encyclopedia of Type Strains, Phase III (KMG-III): the genomes of soil and plant-associated and newly described type strains.</title>
        <authorList>
            <person name="Whitman W."/>
        </authorList>
    </citation>
    <scope>NUCLEOTIDE SEQUENCE [LARGE SCALE GENOMIC DNA]</scope>
    <source>
        <strain evidence="2 3">CGMCC 1.9313</strain>
    </source>
</reference>
<proteinExistence type="predicted"/>
<name>A0A2T0TXG6_9SPHI</name>
<sequence>MMNLSHNRIWKGIFLMLFAMFSLSPCSAKQSVLQTFDLEFGRNANKTKATGNMINGCSIVKHSRGKALVNPSVIKLLPHHQSDHDTVERSESAVIGILVNNSVGIKTAGRLPQYILFKRFKVHLA</sequence>
<comment type="caution">
    <text evidence="2">The sequence shown here is derived from an EMBL/GenBank/DDBJ whole genome shotgun (WGS) entry which is preliminary data.</text>
</comment>
<gene>
    <name evidence="2" type="ORF">B0I27_10965</name>
</gene>
<keyword evidence="3" id="KW-1185">Reference proteome</keyword>
<accession>A0A2T0TXG6</accession>
<dbReference type="AlphaFoldDB" id="A0A2T0TXG6"/>
<dbReference type="Proteomes" id="UP000238034">
    <property type="component" value="Unassembled WGS sequence"/>
</dbReference>
<feature type="signal peptide" evidence="1">
    <location>
        <begin position="1"/>
        <end position="28"/>
    </location>
</feature>
<keyword evidence="1" id="KW-0732">Signal</keyword>
<dbReference type="OrthoDB" id="713751at2"/>
<feature type="chain" id="PRO_5015641744" evidence="1">
    <location>
        <begin position="29"/>
        <end position="125"/>
    </location>
</feature>
<evidence type="ECO:0000313" key="2">
    <source>
        <dbReference type="EMBL" id="PRY50343.1"/>
    </source>
</evidence>
<evidence type="ECO:0000313" key="3">
    <source>
        <dbReference type="Proteomes" id="UP000238034"/>
    </source>
</evidence>
<dbReference type="RefSeq" id="WP_106294375.1">
    <property type="nucleotide sequence ID" value="NZ_PVTH01000009.1"/>
</dbReference>